<dbReference type="EMBL" id="KK584209">
    <property type="protein sequence ID" value="KDO16294.1"/>
    <property type="molecule type" value="Genomic_DNA"/>
</dbReference>
<evidence type="ECO:0000313" key="4">
    <source>
        <dbReference type="Proteomes" id="UP000030745"/>
    </source>
</evidence>
<dbReference type="AlphaFoldDB" id="A0A067BD65"/>
<accession>A0A067BD65</accession>
<keyword evidence="1" id="KW-0472">Membrane</keyword>
<dbReference type="RefSeq" id="XP_012212999.1">
    <property type="nucleotide sequence ID" value="XM_012357609.1"/>
</dbReference>
<feature type="signal peptide" evidence="2">
    <location>
        <begin position="1"/>
        <end position="16"/>
    </location>
</feature>
<keyword evidence="1" id="KW-1133">Transmembrane helix</keyword>
<evidence type="ECO:0000256" key="1">
    <source>
        <dbReference type="SAM" id="Phobius"/>
    </source>
</evidence>
<dbReference type="KEGG" id="spar:SPRG_18173"/>
<sequence length="144" mass="15621">MAVLEFVLLSAPLVFAQRRRRQLNDDAPALSTGVVVGLSVAGTALLAAIGFCWFARYRRRQETAFKEDLIITAQQRLHSARRLPTQAGESLNHSGSALATMSSATLDYGDLDLLRIAAADVVTTRKMASGAYGEIFFGEYDGKP</sequence>
<keyword evidence="2" id="KW-0732">Signal</keyword>
<feature type="non-terminal residue" evidence="3">
    <location>
        <position position="144"/>
    </location>
</feature>
<dbReference type="GeneID" id="24139699"/>
<gene>
    <name evidence="3" type="ORF">SPRG_18173</name>
</gene>
<keyword evidence="4" id="KW-1185">Reference proteome</keyword>
<dbReference type="Proteomes" id="UP000030745">
    <property type="component" value="Unassembled WGS sequence"/>
</dbReference>
<keyword evidence="1" id="KW-0812">Transmembrane</keyword>
<feature type="chain" id="PRO_5001633294" description="Protein kinase domain-containing protein" evidence="2">
    <location>
        <begin position="17"/>
        <end position="144"/>
    </location>
</feature>
<protein>
    <recommendedName>
        <fullName evidence="5">Protein kinase domain-containing protein</fullName>
    </recommendedName>
</protein>
<proteinExistence type="predicted"/>
<organism evidence="3 4">
    <name type="scientific">Saprolegnia parasitica (strain CBS 223.65)</name>
    <dbReference type="NCBI Taxonomy" id="695850"/>
    <lineage>
        <taxon>Eukaryota</taxon>
        <taxon>Sar</taxon>
        <taxon>Stramenopiles</taxon>
        <taxon>Oomycota</taxon>
        <taxon>Saprolegniomycetes</taxon>
        <taxon>Saprolegniales</taxon>
        <taxon>Saprolegniaceae</taxon>
        <taxon>Saprolegnia</taxon>
    </lineage>
</organism>
<reference evidence="3 4" key="1">
    <citation type="journal article" date="2013" name="PLoS Genet.">
        <title>Distinctive expansion of potential virulence genes in the genome of the oomycete fish pathogen Saprolegnia parasitica.</title>
        <authorList>
            <person name="Jiang R.H."/>
            <person name="de Bruijn I."/>
            <person name="Haas B.J."/>
            <person name="Belmonte R."/>
            <person name="Lobach L."/>
            <person name="Christie J."/>
            <person name="van den Ackerveken G."/>
            <person name="Bottin A."/>
            <person name="Bulone V."/>
            <person name="Diaz-Moreno S.M."/>
            <person name="Dumas B."/>
            <person name="Fan L."/>
            <person name="Gaulin E."/>
            <person name="Govers F."/>
            <person name="Grenville-Briggs L.J."/>
            <person name="Horner N.R."/>
            <person name="Levin J.Z."/>
            <person name="Mammella M."/>
            <person name="Meijer H.J."/>
            <person name="Morris P."/>
            <person name="Nusbaum C."/>
            <person name="Oome S."/>
            <person name="Phillips A.J."/>
            <person name="van Rooyen D."/>
            <person name="Rzeszutek E."/>
            <person name="Saraiva M."/>
            <person name="Secombes C.J."/>
            <person name="Seidl M.F."/>
            <person name="Snel B."/>
            <person name="Stassen J.H."/>
            <person name="Sykes S."/>
            <person name="Tripathy S."/>
            <person name="van den Berg H."/>
            <person name="Vega-Arreguin J.C."/>
            <person name="Wawra S."/>
            <person name="Young S.K."/>
            <person name="Zeng Q."/>
            <person name="Dieguez-Uribeondo J."/>
            <person name="Russ C."/>
            <person name="Tyler B.M."/>
            <person name="van West P."/>
        </authorList>
    </citation>
    <scope>NUCLEOTIDE SEQUENCE [LARGE SCALE GENOMIC DNA]</scope>
    <source>
        <strain evidence="3 4">CBS 223.65</strain>
    </source>
</reference>
<name>A0A067BD65_SAPPC</name>
<feature type="transmembrane region" description="Helical" evidence="1">
    <location>
        <begin position="32"/>
        <end position="55"/>
    </location>
</feature>
<evidence type="ECO:0000256" key="2">
    <source>
        <dbReference type="SAM" id="SignalP"/>
    </source>
</evidence>
<evidence type="ECO:0008006" key="5">
    <source>
        <dbReference type="Google" id="ProtNLM"/>
    </source>
</evidence>
<evidence type="ECO:0000313" key="3">
    <source>
        <dbReference type="EMBL" id="KDO16294.1"/>
    </source>
</evidence>
<dbReference type="VEuPathDB" id="FungiDB:SPRG_18173"/>